<feature type="domain" description="GH29D-like beta-sandwich" evidence="1">
    <location>
        <begin position="513"/>
        <end position="583"/>
    </location>
</feature>
<dbReference type="InterPro" id="IPR059177">
    <property type="entry name" value="GH29D-like_dom"/>
</dbReference>
<reference evidence="2 3" key="1">
    <citation type="submission" date="2007-05" db="EMBL/GenBank/DDBJ databases">
        <title>Complete sequence of Geobacter uraniireducens Rf4.</title>
        <authorList>
            <consortium name="US DOE Joint Genome Institute"/>
            <person name="Copeland A."/>
            <person name="Lucas S."/>
            <person name="Lapidus A."/>
            <person name="Barry K."/>
            <person name="Detter J.C."/>
            <person name="Glavina del Rio T."/>
            <person name="Hammon N."/>
            <person name="Israni S."/>
            <person name="Dalin E."/>
            <person name="Tice H."/>
            <person name="Pitluck S."/>
            <person name="Chertkov O."/>
            <person name="Brettin T."/>
            <person name="Bruce D."/>
            <person name="Han C."/>
            <person name="Schmutz J."/>
            <person name="Larimer F."/>
            <person name="Land M."/>
            <person name="Hauser L."/>
            <person name="Kyrpides N."/>
            <person name="Mikhailova N."/>
            <person name="Shelobolina E."/>
            <person name="Aklujkar M."/>
            <person name="Lovley D."/>
            <person name="Richardson P."/>
        </authorList>
    </citation>
    <scope>NUCLEOTIDE SEQUENCE [LARGE SCALE GENOMIC DNA]</scope>
    <source>
        <strain evidence="2 3">Rf4</strain>
    </source>
</reference>
<dbReference type="EMBL" id="CP000698">
    <property type="protein sequence ID" value="ABQ25364.1"/>
    <property type="molecule type" value="Genomic_DNA"/>
</dbReference>
<accession>A5GAN5</accession>
<gene>
    <name evidence="2" type="ordered locus">Gura_1160</name>
</gene>
<feature type="domain" description="GH29D-like beta-sandwich" evidence="1">
    <location>
        <begin position="1092"/>
        <end position="1162"/>
    </location>
</feature>
<feature type="domain" description="GH29D-like beta-sandwich" evidence="1">
    <location>
        <begin position="427"/>
        <end position="497"/>
    </location>
</feature>
<feature type="domain" description="GH29D-like beta-sandwich" evidence="1">
    <location>
        <begin position="12"/>
        <end position="57"/>
    </location>
</feature>
<feature type="domain" description="GH29D-like beta-sandwich" evidence="1">
    <location>
        <begin position="1270"/>
        <end position="1340"/>
    </location>
</feature>
<feature type="domain" description="GH29D-like beta-sandwich" evidence="1">
    <location>
        <begin position="250"/>
        <end position="318"/>
    </location>
</feature>
<sequence>MCNDGTGGGCDKIYYTTDGTIPTTSSSVYSAPIPMSEPTTLKFLAIDLAGYSEAVKTQTYTIDTMRPTGSVSINGGANYTNASTVTLTLSCTDNSGCDYMEISNYNTVWQGPYATTKVWTLLPSGDGAKTVYVNFRDTAGNWMSTSVSATIVLDTTVPVTTVSPTEGTYNATKLVTLTCGDGTGAGCDKIYYTTDGTTPTTASSVYAGAITVAATTTLKYFATDAAGNSEAVKSKAYIIDTTLPVTTVSPAGGAYNTSQTISLTCSDGAGTGCDKIYYTTNGTTPTTSSSVYSTPISVSTTTTLKFFATDLAGNTEVVKNQTYTIDITPPTGTVTINAGANYTNTAAATLTLSCNDSVGCDQMQFSNDNASWSSPETHMTTKVWTLVLGDGTKTVYAKFKDMAGNWSTAVSDTIVFDATAPVTTASPAGGVYNAAKSVTMTCGDGTGAGCDKIYYTTDGTTPTTASSVYSGAITVAATATLKYFATDLVGNSETVKSQTYTIDTTPPVTAASPGSGAYNTSQTVTLACNDGVGSGCDKIYYTTNGATPTTSSSVYSTPVTVSATTTLKFFATDLVGNNETVKTQTYTIDTTPPTGTITVNSGAAYVTAANVTLALSCTDSVGCSQMQFSNDNSNWSSPESYATTKAWTLATGDGNKTVYVKFKDTAGNWSTVYSDTILLDATAPVTTASPAGGFYNTSKTVTLTSNDGAGLGVDKIYYTIDGTTPTTSSSVYADPINITATTTLKFFATDLAGHTETVKTKTYTIDVIAPTVTITSPALGTTNDNSPLLTYTTNDGTWVSNVVVKVDGVIVSKVSGYSLAPLADGIHTVRVEATDLAGNTGFAEVVFTVALAFTGKEDFETGDLTLLPWVTTGNGQWFVQDSDAHGDSYAAQAPSIGLGQSAAMEVSMDCTTGNIDFWYSVNSLFDNLTFYIDGVQQLQKSGFISWTQASYEVTAGRHTFKWVYSNGMIVPVGIYTAMVDDIVFPIGAGDTTPPSGTITINSGAAYTKTTDVTLALSCTDNSGACSQMQFSTDNVSWSTPEAYSATKAWTLTAGDSTKNVYVKFKDAAGNWSTAYSDAIGLDATAPATTASPAGGTYTAIQTVTLSCSDGPGAGCDKVYYTTDGSTPTTSSSVYSWAITVASTQTLKYFATDLAGNSETVKSQSYTFDTTPPTGTITINTGAAYTKTTAVTLTLSCTDNAGACNQMQFSNDNASWSTPEAYATTKVWTFATVDGIKTIYVKFRDESGNWSTVSIDTIVLDATNPVTTTAPAGGAYNTSQAVTLTCSDGTGTGCDKIYYTTDGATPTTSSSVYSGALTVAATTTVKYFATDLAGNSEAVKSQAYTITASDTTPPSGTITINSGAAYTKTTTTTLSLSCTDNAGACNQMQFSNDNASWSAPEAYATTKAWTSATGDGTKTVYAKFKDAAGNWSSVVSDTIVLDSTTPVVAITSPTTGTTTDNTPLLTYTASDGTVVVKVDGSIVNKVSGTSLDTLANGSHNVRVEATDAAGNIAFAEVTFTVSASVTGTEDFETGNLSNFPWITSGNGLWAVKSTKAHGGAYSAQAPSITVGQSAAMEVTMDCTAGNISFWYAVNSLFDNLKFYIDGVLKLQKSGSVSWTLASYGVTTGRHTFKWVYSYSMTGSAASTAWVDDITFPIP</sequence>
<protein>
    <recommendedName>
        <fullName evidence="1">GH29D-like beta-sandwich domain-containing protein</fullName>
    </recommendedName>
</protein>
<dbReference type="Proteomes" id="UP000006695">
    <property type="component" value="Chromosome"/>
</dbReference>
<keyword evidence="3" id="KW-1185">Reference proteome</keyword>
<proteinExistence type="predicted"/>
<evidence type="ECO:0000259" key="1">
    <source>
        <dbReference type="Pfam" id="PF13290"/>
    </source>
</evidence>
<dbReference type="Pfam" id="PF13290">
    <property type="entry name" value="CHB_HEX_C_1"/>
    <property type="match status" value="8"/>
</dbReference>
<organism evidence="2 3">
    <name type="scientific">Geotalea uraniireducens (strain Rf4)</name>
    <name type="common">Geobacter uraniireducens</name>
    <dbReference type="NCBI Taxonomy" id="351605"/>
    <lineage>
        <taxon>Bacteria</taxon>
        <taxon>Pseudomonadati</taxon>
        <taxon>Thermodesulfobacteriota</taxon>
        <taxon>Desulfuromonadia</taxon>
        <taxon>Geobacterales</taxon>
        <taxon>Geobacteraceae</taxon>
        <taxon>Geotalea</taxon>
    </lineage>
</organism>
<dbReference type="HOGENOM" id="CLU_242255_0_0_7"/>
<evidence type="ECO:0000313" key="3">
    <source>
        <dbReference type="Proteomes" id="UP000006695"/>
    </source>
</evidence>
<evidence type="ECO:0000313" key="2">
    <source>
        <dbReference type="EMBL" id="ABQ25364.1"/>
    </source>
</evidence>
<name>A5GAN5_GEOUR</name>
<dbReference type="Gene3D" id="2.60.40.10">
    <property type="entry name" value="Immunoglobulins"/>
    <property type="match status" value="5"/>
</dbReference>
<feature type="domain" description="GH29D-like beta-sandwich" evidence="1">
    <location>
        <begin position="690"/>
        <end position="760"/>
    </location>
</feature>
<dbReference type="KEGG" id="gur:Gura_1160"/>
<dbReference type="STRING" id="351605.Gura_1160"/>
<dbReference type="InterPro" id="IPR013783">
    <property type="entry name" value="Ig-like_fold"/>
</dbReference>
<feature type="domain" description="GH29D-like beta-sandwich" evidence="1">
    <location>
        <begin position="164"/>
        <end position="234"/>
    </location>
</feature>